<evidence type="ECO:0000256" key="2">
    <source>
        <dbReference type="SAM" id="SignalP"/>
    </source>
</evidence>
<feature type="signal peptide" evidence="2">
    <location>
        <begin position="1"/>
        <end position="19"/>
    </location>
</feature>
<evidence type="ECO:0000313" key="4">
    <source>
        <dbReference type="Proteomes" id="UP000076532"/>
    </source>
</evidence>
<sequence length="193" mass="19005">MRFSLAIFATVAMSAFTSASPVVVRDSSVMGVQAILTKLQSTLTPLVSELASIKSNNATSAVVGPIITEITTAISTATNSSSALKGLPQSVVLSSATSNEVVPLATVTKLVVDILTLLIPTLAKLVVVLGPGGDLTAVLPPVGAGLSVLVASLLAAVAGLVAQLIPALTGLLAGVSSLVTTLGLGGLIVALGL</sequence>
<name>A0A166I1F6_9AGAM</name>
<keyword evidence="1" id="KW-1133">Transmembrane helix</keyword>
<accession>A0A166I1F6</accession>
<feature type="transmembrane region" description="Helical" evidence="1">
    <location>
        <begin position="171"/>
        <end position="191"/>
    </location>
</feature>
<proteinExistence type="predicted"/>
<dbReference type="Proteomes" id="UP000076532">
    <property type="component" value="Unassembled WGS sequence"/>
</dbReference>
<keyword evidence="1" id="KW-0812">Transmembrane</keyword>
<keyword evidence="1" id="KW-0472">Membrane</keyword>
<feature type="transmembrane region" description="Helical" evidence="1">
    <location>
        <begin position="110"/>
        <end position="130"/>
    </location>
</feature>
<evidence type="ECO:0000313" key="3">
    <source>
        <dbReference type="EMBL" id="KZP19452.1"/>
    </source>
</evidence>
<gene>
    <name evidence="3" type="ORF">FIBSPDRAFT_1045430</name>
</gene>
<feature type="chain" id="PRO_5007874974" evidence="2">
    <location>
        <begin position="20"/>
        <end position="193"/>
    </location>
</feature>
<dbReference type="AlphaFoldDB" id="A0A166I1F6"/>
<keyword evidence="4" id="KW-1185">Reference proteome</keyword>
<keyword evidence="2" id="KW-0732">Signal</keyword>
<feature type="transmembrane region" description="Helical" evidence="1">
    <location>
        <begin position="142"/>
        <end position="165"/>
    </location>
</feature>
<protein>
    <submittedName>
        <fullName evidence="3">Uncharacterized protein</fullName>
    </submittedName>
</protein>
<dbReference type="EMBL" id="KV417563">
    <property type="protein sequence ID" value="KZP19452.1"/>
    <property type="molecule type" value="Genomic_DNA"/>
</dbReference>
<reference evidence="3 4" key="1">
    <citation type="journal article" date="2016" name="Mol. Biol. Evol.">
        <title>Comparative Genomics of Early-Diverging Mushroom-Forming Fungi Provides Insights into the Origins of Lignocellulose Decay Capabilities.</title>
        <authorList>
            <person name="Nagy L.G."/>
            <person name="Riley R."/>
            <person name="Tritt A."/>
            <person name="Adam C."/>
            <person name="Daum C."/>
            <person name="Floudas D."/>
            <person name="Sun H."/>
            <person name="Yadav J.S."/>
            <person name="Pangilinan J."/>
            <person name="Larsson K.H."/>
            <person name="Matsuura K."/>
            <person name="Barry K."/>
            <person name="Labutti K."/>
            <person name="Kuo R."/>
            <person name="Ohm R.A."/>
            <person name="Bhattacharya S.S."/>
            <person name="Shirouzu T."/>
            <person name="Yoshinaga Y."/>
            <person name="Martin F.M."/>
            <person name="Grigoriev I.V."/>
            <person name="Hibbett D.S."/>
        </authorList>
    </citation>
    <scope>NUCLEOTIDE SEQUENCE [LARGE SCALE GENOMIC DNA]</scope>
    <source>
        <strain evidence="3 4">CBS 109695</strain>
    </source>
</reference>
<organism evidence="3 4">
    <name type="scientific">Athelia psychrophila</name>
    <dbReference type="NCBI Taxonomy" id="1759441"/>
    <lineage>
        <taxon>Eukaryota</taxon>
        <taxon>Fungi</taxon>
        <taxon>Dikarya</taxon>
        <taxon>Basidiomycota</taxon>
        <taxon>Agaricomycotina</taxon>
        <taxon>Agaricomycetes</taxon>
        <taxon>Agaricomycetidae</taxon>
        <taxon>Atheliales</taxon>
        <taxon>Atheliaceae</taxon>
        <taxon>Athelia</taxon>
    </lineage>
</organism>
<evidence type="ECO:0000256" key="1">
    <source>
        <dbReference type="SAM" id="Phobius"/>
    </source>
</evidence>